<name>A0A6A5VT07_9PLEO</name>
<organism evidence="1 2">
    <name type="scientific">Bimuria novae-zelandiae CBS 107.79</name>
    <dbReference type="NCBI Taxonomy" id="1447943"/>
    <lineage>
        <taxon>Eukaryota</taxon>
        <taxon>Fungi</taxon>
        <taxon>Dikarya</taxon>
        <taxon>Ascomycota</taxon>
        <taxon>Pezizomycotina</taxon>
        <taxon>Dothideomycetes</taxon>
        <taxon>Pleosporomycetidae</taxon>
        <taxon>Pleosporales</taxon>
        <taxon>Massarineae</taxon>
        <taxon>Didymosphaeriaceae</taxon>
        <taxon>Bimuria</taxon>
    </lineage>
</organism>
<evidence type="ECO:0000313" key="2">
    <source>
        <dbReference type="Proteomes" id="UP000800036"/>
    </source>
</evidence>
<dbReference type="Proteomes" id="UP000800036">
    <property type="component" value="Unassembled WGS sequence"/>
</dbReference>
<keyword evidence="2" id="KW-1185">Reference proteome</keyword>
<gene>
    <name evidence="1" type="ORF">BU23DRAFT_548249</name>
</gene>
<protein>
    <submittedName>
        <fullName evidence="1">Uncharacterized protein</fullName>
    </submittedName>
</protein>
<evidence type="ECO:0000313" key="1">
    <source>
        <dbReference type="EMBL" id="KAF1980045.1"/>
    </source>
</evidence>
<reference evidence="1" key="1">
    <citation type="journal article" date="2020" name="Stud. Mycol.">
        <title>101 Dothideomycetes genomes: a test case for predicting lifestyles and emergence of pathogens.</title>
        <authorList>
            <person name="Haridas S."/>
            <person name="Albert R."/>
            <person name="Binder M."/>
            <person name="Bloem J."/>
            <person name="Labutti K."/>
            <person name="Salamov A."/>
            <person name="Andreopoulos B."/>
            <person name="Baker S."/>
            <person name="Barry K."/>
            <person name="Bills G."/>
            <person name="Bluhm B."/>
            <person name="Cannon C."/>
            <person name="Castanera R."/>
            <person name="Culley D."/>
            <person name="Daum C."/>
            <person name="Ezra D."/>
            <person name="Gonzalez J."/>
            <person name="Henrissat B."/>
            <person name="Kuo A."/>
            <person name="Liang C."/>
            <person name="Lipzen A."/>
            <person name="Lutzoni F."/>
            <person name="Magnuson J."/>
            <person name="Mondo S."/>
            <person name="Nolan M."/>
            <person name="Ohm R."/>
            <person name="Pangilinan J."/>
            <person name="Park H.-J."/>
            <person name="Ramirez L."/>
            <person name="Alfaro M."/>
            <person name="Sun H."/>
            <person name="Tritt A."/>
            <person name="Yoshinaga Y."/>
            <person name="Zwiers L.-H."/>
            <person name="Turgeon B."/>
            <person name="Goodwin S."/>
            <person name="Spatafora J."/>
            <person name="Crous P."/>
            <person name="Grigoriev I."/>
        </authorList>
    </citation>
    <scope>NUCLEOTIDE SEQUENCE</scope>
    <source>
        <strain evidence="1">CBS 107.79</strain>
    </source>
</reference>
<accession>A0A6A5VT07</accession>
<sequence length="98" mass="10830">MPATCTIPHKTALAKNPVPKTARRELPPETKAYAYNLAKQLPGTKGALSKLLTRTQERLEALKLPLWDPYLYKTEVGRGGQDINFSPEQKDAIIAIAT</sequence>
<dbReference type="AlphaFoldDB" id="A0A6A5VT07"/>
<proteinExistence type="predicted"/>
<dbReference type="EMBL" id="ML976656">
    <property type="protein sequence ID" value="KAF1980045.1"/>
    <property type="molecule type" value="Genomic_DNA"/>
</dbReference>
<dbReference type="OrthoDB" id="5415741at2759"/>